<dbReference type="AlphaFoldDB" id="A0A2C6KCN1"/>
<dbReference type="EMBL" id="MIGC01008025">
    <property type="protein sequence ID" value="PHJ15487.1"/>
    <property type="molecule type" value="Genomic_DNA"/>
</dbReference>
<dbReference type="VEuPathDB" id="ToxoDB:CSUI_010704"/>
<gene>
    <name evidence="1" type="ORF">CSUI_010704</name>
</gene>
<comment type="caution">
    <text evidence="1">The sequence shown here is derived from an EMBL/GenBank/DDBJ whole genome shotgun (WGS) entry which is preliminary data.</text>
</comment>
<accession>A0A2C6KCN1</accession>
<dbReference type="RefSeq" id="XP_067917220.1">
    <property type="nucleotide sequence ID" value="XM_068070806.1"/>
</dbReference>
<evidence type="ECO:0000313" key="2">
    <source>
        <dbReference type="Proteomes" id="UP000221165"/>
    </source>
</evidence>
<protein>
    <submittedName>
        <fullName evidence="1">Uncharacterized protein</fullName>
    </submittedName>
</protein>
<dbReference type="GeneID" id="94434017"/>
<proteinExistence type="predicted"/>
<reference evidence="1 2" key="1">
    <citation type="journal article" date="2017" name="Int. J. Parasitol.">
        <title>The genome of the protozoan parasite Cystoisospora suis and a reverse vaccinology approach to identify vaccine candidates.</title>
        <authorList>
            <person name="Palmieri N."/>
            <person name="Shrestha A."/>
            <person name="Ruttkowski B."/>
            <person name="Beck T."/>
            <person name="Vogl C."/>
            <person name="Tomley F."/>
            <person name="Blake D.P."/>
            <person name="Joachim A."/>
        </authorList>
    </citation>
    <scope>NUCLEOTIDE SEQUENCE [LARGE SCALE GENOMIC DNA]</scope>
    <source>
        <strain evidence="1 2">Wien I</strain>
    </source>
</reference>
<evidence type="ECO:0000313" key="1">
    <source>
        <dbReference type="EMBL" id="PHJ15487.1"/>
    </source>
</evidence>
<dbReference type="Proteomes" id="UP000221165">
    <property type="component" value="Unassembled WGS sequence"/>
</dbReference>
<sequence>MVSMERRSSRFFLEPGIDWGIRLILGEKRLT</sequence>
<organism evidence="1 2">
    <name type="scientific">Cystoisospora suis</name>
    <dbReference type="NCBI Taxonomy" id="483139"/>
    <lineage>
        <taxon>Eukaryota</taxon>
        <taxon>Sar</taxon>
        <taxon>Alveolata</taxon>
        <taxon>Apicomplexa</taxon>
        <taxon>Conoidasida</taxon>
        <taxon>Coccidia</taxon>
        <taxon>Eucoccidiorida</taxon>
        <taxon>Eimeriorina</taxon>
        <taxon>Sarcocystidae</taxon>
        <taxon>Cystoisospora</taxon>
    </lineage>
</organism>
<name>A0A2C6KCN1_9APIC</name>
<keyword evidence="2" id="KW-1185">Reference proteome</keyword>